<reference evidence="2" key="1">
    <citation type="journal article" date="2012" name="PLoS Genet.">
        <title>Comparative analysis of the genomes of two field isolates of the rice blast fungus Magnaporthe oryzae.</title>
        <authorList>
            <person name="Xue M."/>
            <person name="Yang J."/>
            <person name="Li Z."/>
            <person name="Hu S."/>
            <person name="Yao N."/>
            <person name="Dean R.A."/>
            <person name="Zhao W."/>
            <person name="Shen M."/>
            <person name="Zhang H."/>
            <person name="Li C."/>
            <person name="Liu L."/>
            <person name="Cao L."/>
            <person name="Xu X."/>
            <person name="Xing Y."/>
            <person name="Hsiang T."/>
            <person name="Zhang Z."/>
            <person name="Xu J.R."/>
            <person name="Peng Y.L."/>
        </authorList>
    </citation>
    <scope>NUCLEOTIDE SEQUENCE</scope>
    <source>
        <strain evidence="2">Y34</strain>
    </source>
</reference>
<name>A0AA97NPH7_PYRO3</name>
<feature type="compositionally biased region" description="Acidic residues" evidence="1">
    <location>
        <begin position="118"/>
        <end position="127"/>
    </location>
</feature>
<feature type="compositionally biased region" description="Basic and acidic residues" evidence="1">
    <location>
        <begin position="142"/>
        <end position="153"/>
    </location>
</feature>
<dbReference type="Proteomes" id="UP000011086">
    <property type="component" value="Unassembled WGS sequence"/>
</dbReference>
<dbReference type="EMBL" id="JH793215">
    <property type="protein sequence ID" value="ELQ33921.1"/>
    <property type="molecule type" value="Genomic_DNA"/>
</dbReference>
<feature type="compositionally biased region" description="Acidic residues" evidence="1">
    <location>
        <begin position="262"/>
        <end position="273"/>
    </location>
</feature>
<dbReference type="AlphaFoldDB" id="A0AA97NPH7"/>
<organism evidence="2">
    <name type="scientific">Pyricularia oryzae (strain Y34)</name>
    <name type="common">Rice blast fungus</name>
    <name type="synonym">Magnaporthe oryzae</name>
    <dbReference type="NCBI Taxonomy" id="1143189"/>
    <lineage>
        <taxon>Eukaryota</taxon>
        <taxon>Fungi</taxon>
        <taxon>Dikarya</taxon>
        <taxon>Ascomycota</taxon>
        <taxon>Pezizomycotina</taxon>
        <taxon>Sordariomycetes</taxon>
        <taxon>Sordariomycetidae</taxon>
        <taxon>Magnaporthales</taxon>
        <taxon>Pyriculariaceae</taxon>
        <taxon>Pyricularia</taxon>
    </lineage>
</organism>
<feature type="region of interest" description="Disordered" evidence="1">
    <location>
        <begin position="105"/>
        <end position="291"/>
    </location>
</feature>
<gene>
    <name evidence="2" type="ORF">OOU_Y34scaffold00846g10</name>
</gene>
<feature type="compositionally biased region" description="Acidic residues" evidence="1">
    <location>
        <begin position="236"/>
        <end position="245"/>
    </location>
</feature>
<evidence type="ECO:0000256" key="1">
    <source>
        <dbReference type="SAM" id="MobiDB-lite"/>
    </source>
</evidence>
<protein>
    <submittedName>
        <fullName evidence="2">Uncharacterized protein</fullName>
    </submittedName>
</protein>
<proteinExistence type="predicted"/>
<accession>A0AA97NPH7</accession>
<sequence length="607" mass="68584">MPATRQKKRQDKVGRNEEEGSPGQRKLAHAAREIRRFFETGDAVLDQNIVPFINQLAPDVNFTADEAEQTSPYSIDWVGNTKRFAKAVKSFRALAKKEKYDVPEDSGLNIKYFQKETSDEEEEEEPTSAEKQPKSIKKQRGKDKLLNPDSRGEDAEDSAPATMPKQINGENKPKVTEASDNNDGGERASHTPAKRQTKVNGKLPTPDVRDEDEKEPAPAKNLPKAIKKSDDVGISDSDDGEDEEPASTKKQTKGKNKLPTPDSEDDGEEEEAAPAEKQPTRQKKAVSIEEDLDMRNAMNEEEDSSADDSSEEQDNIWPLLYQKVNPQSLTRPGWRALQQDCVLHGCDFADVKFRLEFLLTHENSEETPSELLHSARKWIGTCPQALEYLDNDFYGDREMSKRFSAYRSKHRRVARIVSSRSISADHEKLDRFRLTSADPEADRRELGFIDRTVPADGSDQITLGDDPDDPEADSVTGTIVMSVSHFLGVKLDSLNEEHPHAERHVLVKQSDCTSKRCPQSKITRASDKDSLKNLKRSDISVVNFVSAKDDNNDRWPRTYVVGYIKKKRDEGLRVWSRSIFRNKFGSGVDDEINAARRQCGQQEIRKR</sequence>
<feature type="region of interest" description="Disordered" evidence="1">
    <location>
        <begin position="1"/>
        <end position="28"/>
    </location>
</feature>
<evidence type="ECO:0000313" key="2">
    <source>
        <dbReference type="EMBL" id="ELQ33921.1"/>
    </source>
</evidence>
<feature type="compositionally biased region" description="Basic residues" evidence="1">
    <location>
        <begin position="1"/>
        <end position="10"/>
    </location>
</feature>